<protein>
    <submittedName>
        <fullName evidence="1">Uncharacterized protein</fullName>
    </submittedName>
</protein>
<accession>A0A8S5RB56</accession>
<proteinExistence type="predicted"/>
<sequence length="55" mass="6203">MIKEALLDSSKGYVKVFFDGNPVDSIYTVDGITDDESGMKKIQLTFLVKEVLFKE</sequence>
<dbReference type="EMBL" id="BK059084">
    <property type="protein sequence ID" value="DAE28293.1"/>
    <property type="molecule type" value="Genomic_DNA"/>
</dbReference>
<reference evidence="1" key="1">
    <citation type="journal article" date="2021" name="Proc. Natl. Acad. Sci. U.S.A.">
        <title>A Catalog of Tens of Thousands of Viruses from Human Metagenomes Reveals Hidden Associations with Chronic Diseases.</title>
        <authorList>
            <person name="Tisza M.J."/>
            <person name="Buck C.B."/>
        </authorList>
    </citation>
    <scope>NUCLEOTIDE SEQUENCE</scope>
    <source>
        <strain evidence="1">CtRTq15</strain>
    </source>
</reference>
<evidence type="ECO:0000313" key="1">
    <source>
        <dbReference type="EMBL" id="DAE28293.1"/>
    </source>
</evidence>
<name>A0A8S5RB56_9VIRU</name>
<organism evidence="1">
    <name type="scientific">virus sp. ctRTq15</name>
    <dbReference type="NCBI Taxonomy" id="2828253"/>
    <lineage>
        <taxon>Viruses</taxon>
    </lineage>
</organism>